<dbReference type="CDD" id="cd02440">
    <property type="entry name" value="AdoMet_MTases"/>
    <property type="match status" value="1"/>
</dbReference>
<dbReference type="PANTHER" id="PTHR43317">
    <property type="entry name" value="THERMOSPERMINE SYNTHASE ACAULIS5"/>
    <property type="match status" value="1"/>
</dbReference>
<dbReference type="SUPFAM" id="SSF53335">
    <property type="entry name" value="S-adenosyl-L-methionine-dependent methyltransferases"/>
    <property type="match status" value="1"/>
</dbReference>
<evidence type="ECO:0000256" key="1">
    <source>
        <dbReference type="ARBA" id="ARBA00007867"/>
    </source>
</evidence>
<accession>A0A846M0B7</accession>
<evidence type="ECO:0000256" key="3">
    <source>
        <dbReference type="ARBA" id="ARBA00023115"/>
    </source>
</evidence>
<gene>
    <name evidence="6" type="ORF">FHS54_000321</name>
</gene>
<evidence type="ECO:0000256" key="4">
    <source>
        <dbReference type="PROSITE-ProRule" id="PRU00354"/>
    </source>
</evidence>
<dbReference type="InterPro" id="IPR029063">
    <property type="entry name" value="SAM-dependent_MTases_sf"/>
</dbReference>
<keyword evidence="3 4" id="KW-0620">Polyamine biosynthesis</keyword>
<dbReference type="PANTHER" id="PTHR43317:SF1">
    <property type="entry name" value="THERMOSPERMINE SYNTHASE ACAULIS5"/>
    <property type="match status" value="1"/>
</dbReference>
<feature type="active site" description="Proton acceptor" evidence="4">
    <location>
        <position position="199"/>
    </location>
</feature>
<dbReference type="Gene3D" id="3.40.50.150">
    <property type="entry name" value="Vaccinia Virus protein VP39"/>
    <property type="match status" value="1"/>
</dbReference>
<comment type="similarity">
    <text evidence="1">Belongs to the spermidine/spermine synthase family.</text>
</comment>
<proteinExistence type="inferred from homology"/>
<dbReference type="GO" id="GO:0006596">
    <property type="term" value="P:polyamine biosynthetic process"/>
    <property type="evidence" value="ECO:0007669"/>
    <property type="project" value="UniProtKB-UniRule"/>
</dbReference>
<dbReference type="AlphaFoldDB" id="A0A846M0B7"/>
<organism evidence="6 7">
    <name type="scientific">Sphingobium vermicomposti</name>
    <dbReference type="NCBI Taxonomy" id="529005"/>
    <lineage>
        <taxon>Bacteria</taxon>
        <taxon>Pseudomonadati</taxon>
        <taxon>Pseudomonadota</taxon>
        <taxon>Alphaproteobacteria</taxon>
        <taxon>Sphingomonadales</taxon>
        <taxon>Sphingomonadaceae</taxon>
        <taxon>Sphingobium</taxon>
    </lineage>
</organism>
<feature type="domain" description="PABS" evidence="5">
    <location>
        <begin position="46"/>
        <end position="283"/>
    </location>
</feature>
<name>A0A846M0B7_9SPHN</name>
<dbReference type="PROSITE" id="PS51006">
    <property type="entry name" value="PABS_2"/>
    <property type="match status" value="1"/>
</dbReference>
<reference evidence="6 7" key="1">
    <citation type="submission" date="2020-03" db="EMBL/GenBank/DDBJ databases">
        <title>Genomic Encyclopedia of Type Strains, Phase IV (KMG-IV): sequencing the most valuable type-strain genomes for metagenomic binning, comparative biology and taxonomic classification.</title>
        <authorList>
            <person name="Goeker M."/>
        </authorList>
    </citation>
    <scope>NUCLEOTIDE SEQUENCE [LARGE SCALE GENOMIC DNA]</scope>
    <source>
        <strain evidence="6 7">DSM 21299</strain>
    </source>
</reference>
<dbReference type="EMBL" id="JAASQR010000001">
    <property type="protein sequence ID" value="NIJ15372.1"/>
    <property type="molecule type" value="Genomic_DNA"/>
</dbReference>
<dbReference type="InterPro" id="IPR030374">
    <property type="entry name" value="PABS"/>
</dbReference>
<dbReference type="RefSeq" id="WP_167302023.1">
    <property type="nucleotide sequence ID" value="NZ_JAASQR010000001.1"/>
</dbReference>
<protein>
    <submittedName>
        <fullName evidence="6">Spermidine synthase</fullName>
        <ecNumber evidence="6">2.5.1.16</ecNumber>
    </submittedName>
</protein>
<sequence length="306" mass="34357">MSVATVTDDCPDSFDGSGYAVRECDELLAGGRSETAEVDAFLDHIDEIDREQRWHARFGAPVEDFEHENDGAFIAPLVFELGDIRSLLANWAYVQSAMSISDPFRLMLDYTRAMMAFLLFKPLLSSIEIIGLGGGSLAKYCHKYLPDSAIRGVEIDPDVIAVGDQFCMPQASERFETIWADGFDFVAQDERKADIILIDGFGKHGQSPQLCSLEFYRACRSRLNPGGIFVANLCDHPWKHLPMLARMRECFGQIATLPVEEGRNRIVFAFKDRDLHFDRDGLVEAAKSLELTHPLPLVSFAEELLW</sequence>
<dbReference type="GO" id="GO:0004766">
    <property type="term" value="F:spermidine synthase activity"/>
    <property type="evidence" value="ECO:0007669"/>
    <property type="project" value="UniProtKB-EC"/>
</dbReference>
<keyword evidence="2 4" id="KW-0808">Transferase</keyword>
<evidence type="ECO:0000313" key="6">
    <source>
        <dbReference type="EMBL" id="NIJ15372.1"/>
    </source>
</evidence>
<evidence type="ECO:0000256" key="2">
    <source>
        <dbReference type="ARBA" id="ARBA00022679"/>
    </source>
</evidence>
<dbReference type="Pfam" id="PF01564">
    <property type="entry name" value="Spermine_synth"/>
    <property type="match status" value="1"/>
</dbReference>
<dbReference type="EC" id="2.5.1.16" evidence="6"/>
<evidence type="ECO:0000313" key="7">
    <source>
        <dbReference type="Proteomes" id="UP000576821"/>
    </source>
</evidence>
<dbReference type="Proteomes" id="UP000576821">
    <property type="component" value="Unassembled WGS sequence"/>
</dbReference>
<keyword evidence="7" id="KW-1185">Reference proteome</keyword>
<evidence type="ECO:0000259" key="5">
    <source>
        <dbReference type="PROSITE" id="PS51006"/>
    </source>
</evidence>
<comment type="caution">
    <text evidence="6">The sequence shown here is derived from an EMBL/GenBank/DDBJ whole genome shotgun (WGS) entry which is preliminary data.</text>
</comment>